<dbReference type="SUPFAM" id="SSF49265">
    <property type="entry name" value="Fibronectin type III"/>
    <property type="match status" value="1"/>
</dbReference>
<keyword evidence="3" id="KW-1185">Reference proteome</keyword>
<comment type="caution">
    <text evidence="2">The sequence shown here is derived from an EMBL/GenBank/DDBJ whole genome shotgun (WGS) entry which is preliminary data.</text>
</comment>
<evidence type="ECO:0000313" key="3">
    <source>
        <dbReference type="Proteomes" id="UP000549394"/>
    </source>
</evidence>
<dbReference type="InterPro" id="IPR013783">
    <property type="entry name" value="Ig-like_fold"/>
</dbReference>
<protein>
    <submittedName>
        <fullName evidence="2">Uncharacterized protein</fullName>
    </submittedName>
</protein>
<keyword evidence="1" id="KW-1133">Transmembrane helix</keyword>
<proteinExistence type="predicted"/>
<dbReference type="EMBL" id="CAJFCJ010000001">
    <property type="protein sequence ID" value="CAD5110661.1"/>
    <property type="molecule type" value="Genomic_DNA"/>
</dbReference>
<accession>A0A7I8V653</accession>
<dbReference type="CDD" id="cd00063">
    <property type="entry name" value="FN3"/>
    <property type="match status" value="1"/>
</dbReference>
<dbReference type="InterPro" id="IPR003961">
    <property type="entry name" value="FN3_dom"/>
</dbReference>
<dbReference type="Gene3D" id="2.60.40.10">
    <property type="entry name" value="Immunoglobulins"/>
    <property type="match status" value="1"/>
</dbReference>
<evidence type="ECO:0000313" key="2">
    <source>
        <dbReference type="EMBL" id="CAD5110661.1"/>
    </source>
</evidence>
<keyword evidence="1" id="KW-0472">Membrane</keyword>
<dbReference type="OrthoDB" id="6121520at2759"/>
<dbReference type="InterPro" id="IPR036116">
    <property type="entry name" value="FN3_sf"/>
</dbReference>
<gene>
    <name evidence="2" type="ORF">DGYR_LOCUS37</name>
</gene>
<reference evidence="2 3" key="1">
    <citation type="submission" date="2020-08" db="EMBL/GenBank/DDBJ databases">
        <authorList>
            <person name="Hejnol A."/>
        </authorList>
    </citation>
    <scope>NUCLEOTIDE SEQUENCE [LARGE SCALE GENOMIC DNA]</scope>
</reference>
<organism evidence="2 3">
    <name type="scientific">Dimorphilus gyrociliatus</name>
    <dbReference type="NCBI Taxonomy" id="2664684"/>
    <lineage>
        <taxon>Eukaryota</taxon>
        <taxon>Metazoa</taxon>
        <taxon>Spiralia</taxon>
        <taxon>Lophotrochozoa</taxon>
        <taxon>Annelida</taxon>
        <taxon>Polychaeta</taxon>
        <taxon>Polychaeta incertae sedis</taxon>
        <taxon>Dinophilidae</taxon>
        <taxon>Dimorphilus</taxon>
    </lineage>
</organism>
<feature type="transmembrane region" description="Helical" evidence="1">
    <location>
        <begin position="101"/>
        <end position="125"/>
    </location>
</feature>
<keyword evidence="1" id="KW-0812">Transmembrane</keyword>
<sequence>MHDNQTQVFTSFKLVSSTKDSLLVCWGIRDNVQTFVNAYRLIYTAFKSTIIQKSSRLHSREREFDIQQLHENTYYNICVEAFSSNETYTSCLQASTGTDSLAVALGSSFGAFMALGIIVMFVFLAKWQNTRKLKKLAKINAAYGSADQEELDEPASDISLQALPDVVSSYHDHPPSNSGSNEIRVQADVSVVKQKSIDRDSLTKFVQQQSVDSGGSSSKRLAQIKCRQCSIDSEPSQTSKQMSFDAADDEIPLDRLLRAERTGELGTVLGPSPLRAVPSCNW</sequence>
<dbReference type="Proteomes" id="UP000549394">
    <property type="component" value="Unassembled WGS sequence"/>
</dbReference>
<name>A0A7I8V653_9ANNE</name>
<evidence type="ECO:0000256" key="1">
    <source>
        <dbReference type="SAM" id="Phobius"/>
    </source>
</evidence>
<dbReference type="AlphaFoldDB" id="A0A7I8V653"/>